<proteinExistence type="predicted"/>
<dbReference type="SUPFAM" id="SSF51735">
    <property type="entry name" value="NAD(P)-binding Rossmann-fold domains"/>
    <property type="match status" value="1"/>
</dbReference>
<accession>A0A2W5KB94</accession>
<dbReference type="Pfam" id="PF13602">
    <property type="entry name" value="ADH_zinc_N_2"/>
    <property type="match status" value="1"/>
</dbReference>
<dbReference type="Proteomes" id="UP000249046">
    <property type="component" value="Unassembled WGS sequence"/>
</dbReference>
<dbReference type="InterPro" id="IPR020843">
    <property type="entry name" value="ER"/>
</dbReference>
<evidence type="ECO:0000259" key="1">
    <source>
        <dbReference type="SMART" id="SM00829"/>
    </source>
</evidence>
<dbReference type="GO" id="GO:0016491">
    <property type="term" value="F:oxidoreductase activity"/>
    <property type="evidence" value="ECO:0007669"/>
    <property type="project" value="InterPro"/>
</dbReference>
<dbReference type="GO" id="GO:0008270">
    <property type="term" value="F:zinc ion binding"/>
    <property type="evidence" value="ECO:0007669"/>
    <property type="project" value="InterPro"/>
</dbReference>
<evidence type="ECO:0000313" key="3">
    <source>
        <dbReference type="Proteomes" id="UP000249046"/>
    </source>
</evidence>
<dbReference type="SUPFAM" id="SSF50129">
    <property type="entry name" value="GroES-like"/>
    <property type="match status" value="1"/>
</dbReference>
<dbReference type="Gene3D" id="3.40.50.720">
    <property type="entry name" value="NAD(P)-binding Rossmann-like Domain"/>
    <property type="match status" value="1"/>
</dbReference>
<dbReference type="PANTHER" id="PTHR44013">
    <property type="entry name" value="ZINC-TYPE ALCOHOL DEHYDROGENASE-LIKE PROTEIN C16A3.02C"/>
    <property type="match status" value="1"/>
</dbReference>
<dbReference type="CDD" id="cd08267">
    <property type="entry name" value="MDR1"/>
    <property type="match status" value="1"/>
</dbReference>
<dbReference type="InterPro" id="IPR036291">
    <property type="entry name" value="NAD(P)-bd_dom_sf"/>
</dbReference>
<name>A0A2W5KB94_9GAMM</name>
<dbReference type="PANTHER" id="PTHR44013:SF1">
    <property type="entry name" value="ZINC-TYPE ALCOHOL DEHYDROGENASE-LIKE PROTEIN C16A3.02C"/>
    <property type="match status" value="1"/>
</dbReference>
<gene>
    <name evidence="2" type="ORF">DI564_12530</name>
</gene>
<dbReference type="EMBL" id="QFPO01000011">
    <property type="protein sequence ID" value="PZQ12894.1"/>
    <property type="molecule type" value="Genomic_DNA"/>
</dbReference>
<dbReference type="AlphaFoldDB" id="A0A2W5KB94"/>
<comment type="caution">
    <text evidence="2">The sequence shown here is derived from an EMBL/GenBank/DDBJ whole genome shotgun (WGS) entry which is preliminary data.</text>
</comment>
<dbReference type="Pfam" id="PF08240">
    <property type="entry name" value="ADH_N"/>
    <property type="match status" value="1"/>
</dbReference>
<dbReference type="Gene3D" id="3.90.180.10">
    <property type="entry name" value="Medium-chain alcohol dehydrogenases, catalytic domain"/>
    <property type="match status" value="1"/>
</dbReference>
<dbReference type="InterPro" id="IPR013154">
    <property type="entry name" value="ADH-like_N"/>
</dbReference>
<evidence type="ECO:0000313" key="2">
    <source>
        <dbReference type="EMBL" id="PZQ12894.1"/>
    </source>
</evidence>
<reference evidence="2 3" key="1">
    <citation type="submission" date="2017-08" db="EMBL/GenBank/DDBJ databases">
        <title>Infants hospitalized years apart are colonized by the same room-sourced microbial strains.</title>
        <authorList>
            <person name="Brooks B."/>
            <person name="Olm M.R."/>
            <person name="Firek B.A."/>
            <person name="Baker R."/>
            <person name="Thomas B.C."/>
            <person name="Morowitz M.J."/>
            <person name="Banfield J.F."/>
        </authorList>
    </citation>
    <scope>NUCLEOTIDE SEQUENCE [LARGE SCALE GENOMIC DNA]</scope>
    <source>
        <strain evidence="2">S2_005_003_R2_42</strain>
    </source>
</reference>
<dbReference type="SMART" id="SM00829">
    <property type="entry name" value="PKS_ER"/>
    <property type="match status" value="1"/>
</dbReference>
<organism evidence="2 3">
    <name type="scientific">Rhodanobacter denitrificans</name>
    <dbReference type="NCBI Taxonomy" id="666685"/>
    <lineage>
        <taxon>Bacteria</taxon>
        <taxon>Pseudomonadati</taxon>
        <taxon>Pseudomonadota</taxon>
        <taxon>Gammaproteobacteria</taxon>
        <taxon>Lysobacterales</taxon>
        <taxon>Rhodanobacteraceae</taxon>
        <taxon>Rhodanobacter</taxon>
    </lineage>
</organism>
<sequence length="324" mass="34604">MRAVIHACYGTSEVLRLARIRKPVPAEDEVLVRVRAAALNPLDVHEMTGKPYVMRLSAGFGRPEEMRAGVDFAGTVEAVGSRVTRWSVGQDVFGARSGALGDYVLVREQRLIAAKPPQLSFEEAAALPVAATTALQGLRDAGGLRTGHQVLINGASGGVGSYAVQIAKALGAEVTGVCSTRNVELVRMLGADHVIDYTQDDFTARPERYDLILDNVGNHSLRDTRRVLKPGGTLVLIGGPKRDPWLGPLGRSLLAVLSAPFVEANVTTMLADLNPDDLQTLAAMANAGTLKPVIDRRYRLDEVAAAIDYVAQGHARGKVVVTLD</sequence>
<dbReference type="PROSITE" id="PS01162">
    <property type="entry name" value="QOR_ZETA_CRYSTAL"/>
    <property type="match status" value="1"/>
</dbReference>
<dbReference type="InterPro" id="IPR052733">
    <property type="entry name" value="Chloroplast_QOR"/>
</dbReference>
<dbReference type="InterPro" id="IPR011032">
    <property type="entry name" value="GroES-like_sf"/>
</dbReference>
<dbReference type="InterPro" id="IPR002364">
    <property type="entry name" value="Quin_OxRdtase/zeta-crystal_CS"/>
</dbReference>
<feature type="domain" description="Enoyl reductase (ER)" evidence="1">
    <location>
        <begin position="10"/>
        <end position="321"/>
    </location>
</feature>
<protein>
    <submittedName>
        <fullName evidence="2">Alcohol dehydrogenase</fullName>
    </submittedName>
</protein>